<gene>
    <name evidence="2" type="ORF">METHB2_510003</name>
</gene>
<proteinExistence type="predicted"/>
<evidence type="ECO:0000256" key="1">
    <source>
        <dbReference type="SAM" id="Phobius"/>
    </source>
</evidence>
<dbReference type="EMBL" id="CADCXN010000082">
    <property type="protein sequence ID" value="CAA9891868.1"/>
    <property type="molecule type" value="Genomic_DNA"/>
</dbReference>
<dbReference type="Proteomes" id="UP000494216">
    <property type="component" value="Unassembled WGS sequence"/>
</dbReference>
<keyword evidence="1" id="KW-0472">Membrane</keyword>
<sequence>MLDDADLYLLIPLFLTVAAMMKWIHWYFKTPPSPLFVSFIAIIAVLYFTVKILRVKKRILTLRQGREGEKAVGQYLERLRENVSKYFTILLPKVLIWIM</sequence>
<protein>
    <submittedName>
        <fullName evidence="2">Uncharacterized protein</fullName>
    </submittedName>
</protein>
<feature type="transmembrane region" description="Helical" evidence="1">
    <location>
        <begin position="34"/>
        <end position="53"/>
    </location>
</feature>
<name>A0A8S0WKC3_9GAMM</name>
<organism evidence="2 3">
    <name type="scientific">Candidatus Methylobacter favarea</name>
    <dbReference type="NCBI Taxonomy" id="2707345"/>
    <lineage>
        <taxon>Bacteria</taxon>
        <taxon>Pseudomonadati</taxon>
        <taxon>Pseudomonadota</taxon>
        <taxon>Gammaproteobacteria</taxon>
        <taxon>Methylococcales</taxon>
        <taxon>Methylococcaceae</taxon>
        <taxon>Methylobacter</taxon>
    </lineage>
</organism>
<keyword evidence="1" id="KW-0812">Transmembrane</keyword>
<feature type="transmembrane region" description="Helical" evidence="1">
    <location>
        <begin position="7"/>
        <end position="28"/>
    </location>
</feature>
<dbReference type="AlphaFoldDB" id="A0A8S0WKC3"/>
<comment type="caution">
    <text evidence="2">The sequence shown here is derived from an EMBL/GenBank/DDBJ whole genome shotgun (WGS) entry which is preliminary data.</text>
</comment>
<evidence type="ECO:0000313" key="3">
    <source>
        <dbReference type="Proteomes" id="UP000494216"/>
    </source>
</evidence>
<keyword evidence="1" id="KW-1133">Transmembrane helix</keyword>
<accession>A0A8S0WKC3</accession>
<reference evidence="2 3" key="1">
    <citation type="submission" date="2020-02" db="EMBL/GenBank/DDBJ databases">
        <authorList>
            <person name="Hogendoorn C."/>
        </authorList>
    </citation>
    <scope>NUCLEOTIDE SEQUENCE [LARGE SCALE GENOMIC DNA]</scope>
    <source>
        <strain evidence="2">METHB21</strain>
    </source>
</reference>
<evidence type="ECO:0000313" key="2">
    <source>
        <dbReference type="EMBL" id="CAA9891868.1"/>
    </source>
</evidence>
<dbReference type="RefSeq" id="WP_174626687.1">
    <property type="nucleotide sequence ID" value="NZ_CADCXN010000082.1"/>
</dbReference>
<keyword evidence="3" id="KW-1185">Reference proteome</keyword>